<dbReference type="PROSITE" id="PS00636">
    <property type="entry name" value="DNAJ_1"/>
    <property type="match status" value="1"/>
</dbReference>
<reference evidence="3 4" key="1">
    <citation type="journal article" date="2014" name="Nat. Commun.">
        <title>Klebsormidium flaccidum genome reveals primary factors for plant terrestrial adaptation.</title>
        <authorList>
            <person name="Hori K."/>
            <person name="Maruyama F."/>
            <person name="Fujisawa T."/>
            <person name="Togashi T."/>
            <person name="Yamamoto N."/>
            <person name="Seo M."/>
            <person name="Sato S."/>
            <person name="Yamada T."/>
            <person name="Mori H."/>
            <person name="Tajima N."/>
            <person name="Moriyama T."/>
            <person name="Ikeuchi M."/>
            <person name="Watanabe M."/>
            <person name="Wada H."/>
            <person name="Kobayashi K."/>
            <person name="Saito M."/>
            <person name="Masuda T."/>
            <person name="Sasaki-Sekimoto Y."/>
            <person name="Mashiguchi K."/>
            <person name="Awai K."/>
            <person name="Shimojima M."/>
            <person name="Masuda S."/>
            <person name="Iwai M."/>
            <person name="Nobusawa T."/>
            <person name="Narise T."/>
            <person name="Kondo S."/>
            <person name="Saito H."/>
            <person name="Sato R."/>
            <person name="Murakawa M."/>
            <person name="Ihara Y."/>
            <person name="Oshima-Yamada Y."/>
            <person name="Ohtaka K."/>
            <person name="Satoh M."/>
            <person name="Sonobe K."/>
            <person name="Ishii M."/>
            <person name="Ohtani R."/>
            <person name="Kanamori-Sato M."/>
            <person name="Honoki R."/>
            <person name="Miyazaki D."/>
            <person name="Mochizuki H."/>
            <person name="Umetsu J."/>
            <person name="Higashi K."/>
            <person name="Shibata D."/>
            <person name="Kamiya Y."/>
            <person name="Sato N."/>
            <person name="Nakamura Y."/>
            <person name="Tabata S."/>
            <person name="Ida S."/>
            <person name="Kurokawa K."/>
            <person name="Ohta H."/>
        </authorList>
    </citation>
    <scope>NUCLEOTIDE SEQUENCE [LARGE SCALE GENOMIC DNA]</scope>
    <source>
        <strain evidence="3 4">NIES-2285</strain>
    </source>
</reference>
<feature type="region of interest" description="Disordered" evidence="1">
    <location>
        <begin position="173"/>
        <end position="212"/>
    </location>
</feature>
<dbReference type="STRING" id="105231.A0A1Y1HJN2"/>
<dbReference type="PANTHER" id="PTHR45090:SF4">
    <property type="entry name" value="J DOMAIN-CONTAINING PROTEIN"/>
    <property type="match status" value="1"/>
</dbReference>
<dbReference type="SMART" id="SM00271">
    <property type="entry name" value="DnaJ"/>
    <property type="match status" value="1"/>
</dbReference>
<dbReference type="PRINTS" id="PR00625">
    <property type="entry name" value="JDOMAIN"/>
</dbReference>
<evidence type="ECO:0000259" key="2">
    <source>
        <dbReference type="PROSITE" id="PS50076"/>
    </source>
</evidence>
<dbReference type="OrthoDB" id="10250354at2759"/>
<gene>
    <name evidence="3" type="ORF">KFL_000180370</name>
</gene>
<name>A0A1Y1HJN2_KLENI</name>
<protein>
    <submittedName>
        <fullName evidence="3">Chaperone DnaJ-domain superfamily protein</fullName>
    </submittedName>
</protein>
<dbReference type="Pfam" id="PF00226">
    <property type="entry name" value="DnaJ"/>
    <property type="match status" value="1"/>
</dbReference>
<evidence type="ECO:0000313" key="4">
    <source>
        <dbReference type="Proteomes" id="UP000054558"/>
    </source>
</evidence>
<dbReference type="PANTHER" id="PTHR45090">
    <property type="entry name" value="CHAPERONE PROTEIN DNAJ 20 CHLOROPLASTIC"/>
    <property type="match status" value="1"/>
</dbReference>
<dbReference type="InterPro" id="IPR001623">
    <property type="entry name" value="DnaJ_domain"/>
</dbReference>
<dbReference type="InterPro" id="IPR018253">
    <property type="entry name" value="DnaJ_domain_CS"/>
</dbReference>
<evidence type="ECO:0000256" key="1">
    <source>
        <dbReference type="SAM" id="MobiDB-lite"/>
    </source>
</evidence>
<dbReference type="EMBL" id="DF236967">
    <property type="protein sequence ID" value="GAQ78754.1"/>
    <property type="molecule type" value="Genomic_DNA"/>
</dbReference>
<dbReference type="Proteomes" id="UP000054558">
    <property type="component" value="Unassembled WGS sequence"/>
</dbReference>
<dbReference type="InterPro" id="IPR053232">
    <property type="entry name" value="DnaJ_C/III_chloroplastic"/>
</dbReference>
<feature type="compositionally biased region" description="Basic and acidic residues" evidence="1">
    <location>
        <begin position="193"/>
        <end position="203"/>
    </location>
</feature>
<keyword evidence="4" id="KW-1185">Reference proteome</keyword>
<feature type="domain" description="J" evidence="2">
    <location>
        <begin position="45"/>
        <end position="112"/>
    </location>
</feature>
<dbReference type="PROSITE" id="PS50076">
    <property type="entry name" value="DNAJ_2"/>
    <property type="match status" value="1"/>
</dbReference>
<dbReference type="CDD" id="cd06257">
    <property type="entry name" value="DnaJ"/>
    <property type="match status" value="1"/>
</dbReference>
<evidence type="ECO:0000313" key="3">
    <source>
        <dbReference type="EMBL" id="GAQ78754.1"/>
    </source>
</evidence>
<organism evidence="3 4">
    <name type="scientific">Klebsormidium nitens</name>
    <name type="common">Green alga</name>
    <name type="synonym">Ulothrix nitens</name>
    <dbReference type="NCBI Taxonomy" id="105231"/>
    <lineage>
        <taxon>Eukaryota</taxon>
        <taxon>Viridiplantae</taxon>
        <taxon>Streptophyta</taxon>
        <taxon>Klebsormidiophyceae</taxon>
        <taxon>Klebsormidiales</taxon>
        <taxon>Klebsormidiaceae</taxon>
        <taxon>Klebsormidium</taxon>
    </lineage>
</organism>
<dbReference type="AlphaFoldDB" id="A0A1Y1HJN2"/>
<dbReference type="Gene3D" id="1.10.287.110">
    <property type="entry name" value="DnaJ domain"/>
    <property type="match status" value="1"/>
</dbReference>
<dbReference type="OMA" id="QYDEGME"/>
<proteinExistence type="predicted"/>
<accession>A0A1Y1HJN2</accession>
<dbReference type="InterPro" id="IPR036869">
    <property type="entry name" value="J_dom_sf"/>
</dbReference>
<sequence length="212" mass="24125">MSCRHTWVGRKASSLPVKRVGRRALPGARASAAGAALPAADEKWALYEALGIARDVGLGEVKSAYRQLARRYHPDVCPAEEKTACVIKFIEIQNAYEVLLDPAQRAMYDYEQTHYTKARRNASGIGRPWEKKRRPWENFGVHDWQSGAEKEETLRDWRSGWNDQLSGLKQRAAAKAAKAQWERQEQHVSMSDPPRERSFHDTEQPAYSEFAS</sequence>
<dbReference type="SUPFAM" id="SSF46565">
    <property type="entry name" value="Chaperone J-domain"/>
    <property type="match status" value="1"/>
</dbReference>